<protein>
    <submittedName>
        <fullName evidence="1">Uncharacterized protein</fullName>
    </submittedName>
</protein>
<dbReference type="EMBL" id="GBEZ01008095">
    <property type="protein sequence ID" value="JAC77416.1"/>
    <property type="molecule type" value="Transcribed_RNA"/>
</dbReference>
<proteinExistence type="predicted"/>
<evidence type="ECO:0000313" key="1">
    <source>
        <dbReference type="EMBL" id="JAC77416.1"/>
    </source>
</evidence>
<accession>A0A061S3P3</accession>
<reference evidence="1" key="1">
    <citation type="submission" date="2014-05" db="EMBL/GenBank/DDBJ databases">
        <title>The transcriptome of the halophilic microalga Tetraselmis sp. GSL018 isolated from the Great Salt Lake, Utah.</title>
        <authorList>
            <person name="Jinkerson R.E."/>
            <person name="D'Adamo S."/>
            <person name="Posewitz M.C."/>
        </authorList>
    </citation>
    <scope>NUCLEOTIDE SEQUENCE</scope>
    <source>
        <strain evidence="1">GSL018</strain>
    </source>
</reference>
<organism evidence="1">
    <name type="scientific">Tetraselmis sp. GSL018</name>
    <dbReference type="NCBI Taxonomy" id="582737"/>
    <lineage>
        <taxon>Eukaryota</taxon>
        <taxon>Viridiplantae</taxon>
        <taxon>Chlorophyta</taxon>
        <taxon>core chlorophytes</taxon>
        <taxon>Chlorodendrophyceae</taxon>
        <taxon>Chlorodendrales</taxon>
        <taxon>Chlorodendraceae</taxon>
        <taxon>Tetraselmis</taxon>
    </lineage>
</organism>
<sequence length="90" mass="10625">MVVKYSLNSFSFLGKKGWFQVCFISSQRVQRLNLMQSPQFDFGNPHTWVLFKDRLYESLTVVRILVPNMLQPVLELDEPHTVVVQQQRKL</sequence>
<name>A0A061S3P3_9CHLO</name>
<dbReference type="AlphaFoldDB" id="A0A061S3P3"/>
<gene>
    <name evidence="1" type="ORF">TSPGSL018_17748</name>
</gene>